<dbReference type="AlphaFoldDB" id="A0A819EJD5"/>
<dbReference type="InterPro" id="IPR011043">
    <property type="entry name" value="Gal_Oxase/kelch_b-propeller"/>
</dbReference>
<reference evidence="4" key="1">
    <citation type="submission" date="2021-02" db="EMBL/GenBank/DDBJ databases">
        <authorList>
            <person name="Nowell W R."/>
        </authorList>
    </citation>
    <scope>NUCLEOTIDE SEQUENCE</scope>
</reference>
<dbReference type="Proteomes" id="UP000663874">
    <property type="component" value="Unassembled WGS sequence"/>
</dbReference>
<evidence type="ECO:0000256" key="1">
    <source>
        <dbReference type="SAM" id="MobiDB-lite"/>
    </source>
</evidence>
<dbReference type="GO" id="GO:0030332">
    <property type="term" value="F:cyclin binding"/>
    <property type="evidence" value="ECO:0007669"/>
    <property type="project" value="TreeGrafter"/>
</dbReference>
<dbReference type="Proteomes" id="UP000663836">
    <property type="component" value="Unassembled WGS sequence"/>
</dbReference>
<protein>
    <submittedName>
        <fullName evidence="4">Uncharacterized protein</fullName>
    </submittedName>
</protein>
<dbReference type="PANTHER" id="PTHR47196">
    <property type="entry name" value="KELCH DOMAIN-CONTAINING PROTEIN 9"/>
    <property type="match status" value="1"/>
</dbReference>
<gene>
    <name evidence="5" type="ORF">FNK824_LOCUS25614</name>
    <name evidence="4" type="ORF">JBS370_LOCUS18351</name>
    <name evidence="3" type="ORF">SEV965_LOCUS34594</name>
    <name evidence="2" type="ORF">ZHD862_LOCUS19972</name>
</gene>
<dbReference type="EMBL" id="CAJNOT010001113">
    <property type="protein sequence ID" value="CAF1147345.1"/>
    <property type="molecule type" value="Genomic_DNA"/>
</dbReference>
<comment type="caution">
    <text evidence="4">The sequence shown here is derived from an EMBL/GenBank/DDBJ whole genome shotgun (WGS) entry which is preliminary data.</text>
</comment>
<dbReference type="EMBL" id="CAJOBD010002069">
    <property type="protein sequence ID" value="CAF3852983.1"/>
    <property type="molecule type" value="Genomic_DNA"/>
</dbReference>
<evidence type="ECO:0000313" key="4">
    <source>
        <dbReference type="EMBL" id="CAF3852983.1"/>
    </source>
</evidence>
<dbReference type="InterPro" id="IPR042941">
    <property type="entry name" value="KLDC9"/>
</dbReference>
<evidence type="ECO:0000313" key="2">
    <source>
        <dbReference type="EMBL" id="CAF1147345.1"/>
    </source>
</evidence>
<feature type="compositionally biased region" description="Low complexity" evidence="1">
    <location>
        <begin position="15"/>
        <end position="25"/>
    </location>
</feature>
<dbReference type="InterPro" id="IPR015915">
    <property type="entry name" value="Kelch-typ_b-propeller"/>
</dbReference>
<evidence type="ECO:0000313" key="6">
    <source>
        <dbReference type="Proteomes" id="UP000663836"/>
    </source>
</evidence>
<feature type="region of interest" description="Disordered" evidence="1">
    <location>
        <begin position="1"/>
        <end position="31"/>
    </location>
</feature>
<dbReference type="Proteomes" id="UP000663864">
    <property type="component" value="Unassembled WGS sequence"/>
</dbReference>
<organism evidence="4 6">
    <name type="scientific">Rotaria sordida</name>
    <dbReference type="NCBI Taxonomy" id="392033"/>
    <lineage>
        <taxon>Eukaryota</taxon>
        <taxon>Metazoa</taxon>
        <taxon>Spiralia</taxon>
        <taxon>Gnathifera</taxon>
        <taxon>Rotifera</taxon>
        <taxon>Eurotatoria</taxon>
        <taxon>Bdelloidea</taxon>
        <taxon>Philodinida</taxon>
        <taxon>Philodinidae</taxon>
        <taxon>Rotaria</taxon>
    </lineage>
</organism>
<evidence type="ECO:0000313" key="5">
    <source>
        <dbReference type="EMBL" id="CAF3994988.1"/>
    </source>
</evidence>
<accession>A0A819EJD5</accession>
<dbReference type="EMBL" id="CAJNOU010005193">
    <property type="protein sequence ID" value="CAF1469873.1"/>
    <property type="molecule type" value="Genomic_DNA"/>
</dbReference>
<dbReference type="EMBL" id="CAJOBE010006067">
    <property type="protein sequence ID" value="CAF3994988.1"/>
    <property type="molecule type" value="Genomic_DNA"/>
</dbReference>
<dbReference type="Gene3D" id="2.120.10.80">
    <property type="entry name" value="Kelch-type beta propeller"/>
    <property type="match status" value="2"/>
</dbReference>
<dbReference type="Pfam" id="PF24681">
    <property type="entry name" value="Kelch_KLHDC2_KLHL20_DRC7"/>
    <property type="match status" value="1"/>
</dbReference>
<dbReference type="SUPFAM" id="SSF50965">
    <property type="entry name" value="Galactose oxidase, central domain"/>
    <property type="match status" value="1"/>
</dbReference>
<dbReference type="SUPFAM" id="SSF117281">
    <property type="entry name" value="Kelch motif"/>
    <property type="match status" value="1"/>
</dbReference>
<dbReference type="PANTHER" id="PTHR47196:SF1">
    <property type="entry name" value="KELCH DOMAIN-CONTAINING PROTEIN 9"/>
    <property type="match status" value="1"/>
</dbReference>
<dbReference type="Proteomes" id="UP000663889">
    <property type="component" value="Unassembled WGS sequence"/>
</dbReference>
<proteinExistence type="predicted"/>
<evidence type="ECO:0000313" key="3">
    <source>
        <dbReference type="EMBL" id="CAF1469873.1"/>
    </source>
</evidence>
<name>A0A819EJD5_9BILA</name>
<sequence>MASSNRRASHDLGFTRTTNTTNRRTSSIDNDVTNSTIFNSRRLSMDTSISTSHLQATVIAQGPSVAFFGSCVINDIFYIHGGVKTRGDHSPSNRMFKFQNNIWTEITTEDSPTLSYHRCIVMGNGEYIITIGGWDGSKRKSDIYVFDVVNTTWHQIYAPGFPSDGGLNNHAVIPLKSHDTTILVIGRDGSLRTQRKHGDAYCLRGDPAKRTFRWEQFPIFVDSRSGHSLIGRGSSLYIIGGRADHLIQHYTSLPVENQNICNNLYTDLKQMIKSNIITPMKKLPSTRKDHTSIACGSDLAIIYGGETFDGKLREPSNEVFIVTLDTHEQWYNLGQIEFGRQGHAMVCLNNRLIVHGGLGKNGVCGETFVIDLIR</sequence>